<dbReference type="STRING" id="1036779.SAMN04515666_101449"/>
<name>A0A1H7GS73_9HYPH</name>
<organism evidence="1 2">
    <name type="scientific">Bosea lupini</name>
    <dbReference type="NCBI Taxonomy" id="1036779"/>
    <lineage>
        <taxon>Bacteria</taxon>
        <taxon>Pseudomonadati</taxon>
        <taxon>Pseudomonadota</taxon>
        <taxon>Alphaproteobacteria</taxon>
        <taxon>Hyphomicrobiales</taxon>
        <taxon>Boseaceae</taxon>
        <taxon>Bosea</taxon>
    </lineage>
</organism>
<evidence type="ECO:0000313" key="1">
    <source>
        <dbReference type="EMBL" id="SEK41033.1"/>
    </source>
</evidence>
<dbReference type="RefSeq" id="WP_280141462.1">
    <property type="nucleotide sequence ID" value="NZ_FOAN01000001.1"/>
</dbReference>
<sequence>MQFDSLVRRPRRVSLAAIAIALFTVVLGGATALAAFAPLPGVL</sequence>
<evidence type="ECO:0000313" key="2">
    <source>
        <dbReference type="Proteomes" id="UP000199664"/>
    </source>
</evidence>
<gene>
    <name evidence="1" type="ORF">SAMN04515666_101449</name>
</gene>
<reference evidence="2" key="1">
    <citation type="submission" date="2016-10" db="EMBL/GenBank/DDBJ databases">
        <authorList>
            <person name="Varghese N."/>
            <person name="Submissions S."/>
        </authorList>
    </citation>
    <scope>NUCLEOTIDE SEQUENCE [LARGE SCALE GENOMIC DNA]</scope>
    <source>
        <strain evidence="2">LMG 26383,CCUG 61248,R- 45681</strain>
    </source>
</reference>
<dbReference type="EMBL" id="FOAN01000001">
    <property type="protein sequence ID" value="SEK41033.1"/>
    <property type="molecule type" value="Genomic_DNA"/>
</dbReference>
<dbReference type="AlphaFoldDB" id="A0A1H7GS73"/>
<protein>
    <submittedName>
        <fullName evidence="1">Uncharacterized protein</fullName>
    </submittedName>
</protein>
<keyword evidence="2" id="KW-1185">Reference proteome</keyword>
<dbReference type="Proteomes" id="UP000199664">
    <property type="component" value="Unassembled WGS sequence"/>
</dbReference>
<proteinExistence type="predicted"/>
<accession>A0A1H7GS73</accession>